<comment type="caution">
    <text evidence="1">The sequence shown here is derived from an EMBL/GenBank/DDBJ whole genome shotgun (WGS) entry which is preliminary data.</text>
</comment>
<gene>
    <name evidence="1" type="ORF">mPipKuh1_008575</name>
</gene>
<accession>A0A7J7V662</accession>
<evidence type="ECO:0000313" key="2">
    <source>
        <dbReference type="Proteomes" id="UP000558488"/>
    </source>
</evidence>
<keyword evidence="2" id="KW-1185">Reference proteome</keyword>
<proteinExistence type="predicted"/>
<name>A0A7J7V662_PIPKU</name>
<dbReference type="AlphaFoldDB" id="A0A7J7V662"/>
<reference evidence="1 2" key="1">
    <citation type="journal article" date="2020" name="Nature">
        <title>Six reference-quality genomes reveal evolution of bat adaptations.</title>
        <authorList>
            <person name="Jebb D."/>
            <person name="Huang Z."/>
            <person name="Pippel M."/>
            <person name="Hughes G.M."/>
            <person name="Lavrichenko K."/>
            <person name="Devanna P."/>
            <person name="Winkler S."/>
            <person name="Jermiin L.S."/>
            <person name="Skirmuntt E.C."/>
            <person name="Katzourakis A."/>
            <person name="Burkitt-Gray L."/>
            <person name="Ray D.A."/>
            <person name="Sullivan K.A.M."/>
            <person name="Roscito J.G."/>
            <person name="Kirilenko B.M."/>
            <person name="Davalos L.M."/>
            <person name="Corthals A.P."/>
            <person name="Power M.L."/>
            <person name="Jones G."/>
            <person name="Ransome R.D."/>
            <person name="Dechmann D.K.N."/>
            <person name="Locatelli A.G."/>
            <person name="Puechmaille S.J."/>
            <person name="Fedrigo O."/>
            <person name="Jarvis E.D."/>
            <person name="Hiller M."/>
            <person name="Vernes S.C."/>
            <person name="Myers E.W."/>
            <person name="Teeling E.C."/>
        </authorList>
    </citation>
    <scope>NUCLEOTIDE SEQUENCE [LARGE SCALE GENOMIC DNA]</scope>
    <source>
        <strain evidence="1">MPipKuh1</strain>
        <tissue evidence="1">Flight muscle</tissue>
    </source>
</reference>
<organism evidence="1 2">
    <name type="scientific">Pipistrellus kuhlii</name>
    <name type="common">Kuhl's pipistrelle</name>
    <dbReference type="NCBI Taxonomy" id="59472"/>
    <lineage>
        <taxon>Eukaryota</taxon>
        <taxon>Metazoa</taxon>
        <taxon>Chordata</taxon>
        <taxon>Craniata</taxon>
        <taxon>Vertebrata</taxon>
        <taxon>Euteleostomi</taxon>
        <taxon>Mammalia</taxon>
        <taxon>Eutheria</taxon>
        <taxon>Laurasiatheria</taxon>
        <taxon>Chiroptera</taxon>
        <taxon>Yangochiroptera</taxon>
        <taxon>Vespertilionidae</taxon>
        <taxon>Pipistrellus</taxon>
    </lineage>
</organism>
<protein>
    <submittedName>
        <fullName evidence="1">Uncharacterized protein</fullName>
    </submittedName>
</protein>
<evidence type="ECO:0000313" key="1">
    <source>
        <dbReference type="EMBL" id="KAF6320580.1"/>
    </source>
</evidence>
<sequence length="213" mass="23918">MLWILLREPGIFVWRGTHPVASHRGAHELSAGVCAHGPHSLDQSDCGVPPVLWRNKSQFLLHGMCTLGWICMPNCCLQRCTGAVCWGSGLRKPLCHNSTTVWIECQWLGLCLAVVQRGTQGTPARTVGSVYWIGVIQQIIFLKSWSFERINKINVPLARLTKKQGESTQINKISNESSEVTVDSTDIQNIIKKNTMYNSTPINWMSLSKWPYL</sequence>
<dbReference type="EMBL" id="JACAGB010000016">
    <property type="protein sequence ID" value="KAF6320580.1"/>
    <property type="molecule type" value="Genomic_DNA"/>
</dbReference>
<dbReference type="Proteomes" id="UP000558488">
    <property type="component" value="Unassembled WGS sequence"/>
</dbReference>